<accession>A0A7W7MNA9</accession>
<feature type="region of interest" description="Disordered" evidence="1">
    <location>
        <begin position="49"/>
        <end position="68"/>
    </location>
</feature>
<proteinExistence type="predicted"/>
<evidence type="ECO:0000313" key="2">
    <source>
        <dbReference type="EMBL" id="MBB4760808.1"/>
    </source>
</evidence>
<evidence type="ECO:0000256" key="1">
    <source>
        <dbReference type="SAM" id="MobiDB-lite"/>
    </source>
</evidence>
<dbReference type="AlphaFoldDB" id="A0A7W7MNA9"/>
<gene>
    <name evidence="2" type="ORF">BJ971_001364</name>
</gene>
<keyword evidence="3" id="KW-1185">Reference proteome</keyword>
<dbReference type="EMBL" id="JACHNH010000001">
    <property type="protein sequence ID" value="MBB4760808.1"/>
    <property type="molecule type" value="Genomic_DNA"/>
</dbReference>
<sequence>MARPGLRLRRVRATAPAQARAVAPVAPGVLEPGAWPIRTPKLPAVSPTGLWPSALDGPVNRQVTEPIT</sequence>
<dbReference type="Proteomes" id="UP000578112">
    <property type="component" value="Unassembled WGS sequence"/>
</dbReference>
<reference evidence="2 3" key="1">
    <citation type="submission" date="2020-08" db="EMBL/GenBank/DDBJ databases">
        <title>Sequencing the genomes of 1000 actinobacteria strains.</title>
        <authorList>
            <person name="Klenk H.-P."/>
        </authorList>
    </citation>
    <scope>NUCLEOTIDE SEQUENCE [LARGE SCALE GENOMIC DNA]</scope>
    <source>
        <strain evidence="2 3">DSM 43149</strain>
    </source>
</reference>
<protein>
    <submittedName>
        <fullName evidence="2">Uncharacterized protein</fullName>
    </submittedName>
</protein>
<dbReference type="RefSeq" id="WP_184990842.1">
    <property type="nucleotide sequence ID" value="NZ_BOMK01000092.1"/>
</dbReference>
<evidence type="ECO:0000313" key="3">
    <source>
        <dbReference type="Proteomes" id="UP000578112"/>
    </source>
</evidence>
<organism evidence="2 3">
    <name type="scientific">Actinoplanes digitatis</name>
    <dbReference type="NCBI Taxonomy" id="1868"/>
    <lineage>
        <taxon>Bacteria</taxon>
        <taxon>Bacillati</taxon>
        <taxon>Actinomycetota</taxon>
        <taxon>Actinomycetes</taxon>
        <taxon>Micromonosporales</taxon>
        <taxon>Micromonosporaceae</taxon>
        <taxon>Actinoplanes</taxon>
    </lineage>
</organism>
<comment type="caution">
    <text evidence="2">The sequence shown here is derived from an EMBL/GenBank/DDBJ whole genome shotgun (WGS) entry which is preliminary data.</text>
</comment>
<name>A0A7W7MNA9_9ACTN</name>